<evidence type="ECO:0000256" key="1">
    <source>
        <dbReference type="ARBA" id="ARBA00001946"/>
    </source>
</evidence>
<evidence type="ECO:0000256" key="3">
    <source>
        <dbReference type="ARBA" id="ARBA00012633"/>
    </source>
</evidence>
<comment type="catalytic activity">
    <reaction evidence="8">
        <text>adenosine 3',5'-bisphosphate + H2O = AMP + phosphate</text>
        <dbReference type="Rhea" id="RHEA:10040"/>
        <dbReference type="ChEBI" id="CHEBI:15377"/>
        <dbReference type="ChEBI" id="CHEBI:43474"/>
        <dbReference type="ChEBI" id="CHEBI:58343"/>
        <dbReference type="ChEBI" id="CHEBI:456215"/>
        <dbReference type="EC" id="3.1.3.7"/>
    </reaction>
    <physiologicalReaction direction="left-to-right" evidence="8">
        <dbReference type="Rhea" id="RHEA:10041"/>
    </physiologicalReaction>
</comment>
<dbReference type="PROSITE" id="PS00629">
    <property type="entry name" value="IMP_1"/>
    <property type="match status" value="1"/>
</dbReference>
<proteinExistence type="inferred from homology"/>
<reference evidence="11 12" key="1">
    <citation type="journal article" date="2018" name="Mol. Biol. Evol.">
        <title>Broad Genomic Sampling Reveals a Smut Pathogenic Ancestry of the Fungal Clade Ustilaginomycotina.</title>
        <authorList>
            <person name="Kijpornyongpan T."/>
            <person name="Mondo S.J."/>
            <person name="Barry K."/>
            <person name="Sandor L."/>
            <person name="Lee J."/>
            <person name="Lipzen A."/>
            <person name="Pangilinan J."/>
            <person name="LaButti K."/>
            <person name="Hainaut M."/>
            <person name="Henrissat B."/>
            <person name="Grigoriev I.V."/>
            <person name="Spatafora J.W."/>
            <person name="Aime M.C."/>
        </authorList>
    </citation>
    <scope>NUCLEOTIDE SEQUENCE [LARGE SCALE GENOMIC DNA]</scope>
    <source>
        <strain evidence="11 12">MCA 4186</strain>
    </source>
</reference>
<dbReference type="Gene3D" id="3.40.190.80">
    <property type="match status" value="1"/>
</dbReference>
<dbReference type="CDD" id="cd01517">
    <property type="entry name" value="PAP_phosphatase"/>
    <property type="match status" value="1"/>
</dbReference>
<gene>
    <name evidence="11" type="ORF">FA09DRAFT_297967</name>
</gene>
<dbReference type="GO" id="GO:0008441">
    <property type="term" value="F:3'(2'),5'-bisphosphate nucleotidase activity"/>
    <property type="evidence" value="ECO:0007669"/>
    <property type="project" value="UniProtKB-EC"/>
</dbReference>
<feature type="binding site" evidence="10">
    <location>
        <position position="150"/>
    </location>
    <ligand>
        <name>Mg(2+)</name>
        <dbReference type="ChEBI" id="CHEBI:18420"/>
        <label>1</label>
        <note>catalytic</note>
    </ligand>
</feature>
<evidence type="ECO:0000256" key="8">
    <source>
        <dbReference type="ARBA" id="ARBA00044479"/>
    </source>
</evidence>
<feature type="binding site" evidence="10">
    <location>
        <position position="152"/>
    </location>
    <ligand>
        <name>Mg(2+)</name>
        <dbReference type="ChEBI" id="CHEBI:18420"/>
        <label>1</label>
        <note>catalytic</note>
    </ligand>
</feature>
<comment type="cofactor">
    <cofactor evidence="1 10">
        <name>Mg(2+)</name>
        <dbReference type="ChEBI" id="CHEBI:18420"/>
    </cofactor>
</comment>
<dbReference type="InterPro" id="IPR006239">
    <property type="entry name" value="DPNP"/>
</dbReference>
<feature type="binding site" evidence="10">
    <location>
        <position position="153"/>
    </location>
    <ligand>
        <name>Mg(2+)</name>
        <dbReference type="ChEBI" id="CHEBI:18420"/>
        <label>1</label>
        <note>catalytic</note>
    </ligand>
</feature>
<comment type="catalytic activity">
    <reaction evidence="7">
        <text>adenosine 2',5'-bisphosphate + H2O = AMP + phosphate</text>
        <dbReference type="Rhea" id="RHEA:77643"/>
        <dbReference type="ChEBI" id="CHEBI:15377"/>
        <dbReference type="ChEBI" id="CHEBI:43474"/>
        <dbReference type="ChEBI" id="CHEBI:194156"/>
        <dbReference type="ChEBI" id="CHEBI:456215"/>
        <dbReference type="EC" id="3.1.3.7"/>
    </reaction>
    <physiologicalReaction direction="left-to-right" evidence="7">
        <dbReference type="Rhea" id="RHEA:77644"/>
    </physiologicalReaction>
</comment>
<dbReference type="STRING" id="58919.A0A316Z9G0"/>
<comment type="similarity">
    <text evidence="2">Belongs to the inositol monophosphatase superfamily.</text>
</comment>
<organism evidence="11 12">
    <name type="scientific">Tilletiopsis washingtonensis</name>
    <dbReference type="NCBI Taxonomy" id="58919"/>
    <lineage>
        <taxon>Eukaryota</taxon>
        <taxon>Fungi</taxon>
        <taxon>Dikarya</taxon>
        <taxon>Basidiomycota</taxon>
        <taxon>Ustilaginomycotina</taxon>
        <taxon>Exobasidiomycetes</taxon>
        <taxon>Entylomatales</taxon>
        <taxon>Entylomatales incertae sedis</taxon>
        <taxon>Tilletiopsis</taxon>
    </lineage>
</organism>
<dbReference type="GO" id="GO:0000103">
    <property type="term" value="P:sulfate assimilation"/>
    <property type="evidence" value="ECO:0007669"/>
    <property type="project" value="TreeGrafter"/>
</dbReference>
<dbReference type="Proteomes" id="UP000245946">
    <property type="component" value="Unassembled WGS sequence"/>
</dbReference>
<evidence type="ECO:0000313" key="11">
    <source>
        <dbReference type="EMBL" id="PWN97634.1"/>
    </source>
</evidence>
<evidence type="ECO:0000256" key="10">
    <source>
        <dbReference type="PIRSR" id="PIRSR600760-2"/>
    </source>
</evidence>
<dbReference type="GO" id="GO:0046872">
    <property type="term" value="F:metal ion binding"/>
    <property type="evidence" value="ECO:0007669"/>
    <property type="project" value="UniProtKB-KW"/>
</dbReference>
<evidence type="ECO:0000256" key="5">
    <source>
        <dbReference type="ARBA" id="ARBA00022801"/>
    </source>
</evidence>
<keyword evidence="5" id="KW-0378">Hydrolase</keyword>
<comment type="catalytic activity">
    <reaction evidence="9">
        <text>3'-phosphoadenylyl sulfate + H2O = adenosine 5'-phosphosulfate + phosphate</text>
        <dbReference type="Rhea" id="RHEA:77639"/>
        <dbReference type="ChEBI" id="CHEBI:15377"/>
        <dbReference type="ChEBI" id="CHEBI:43474"/>
        <dbReference type="ChEBI" id="CHEBI:58243"/>
        <dbReference type="ChEBI" id="CHEBI:58339"/>
        <dbReference type="EC" id="3.1.3.7"/>
    </reaction>
    <physiologicalReaction direction="left-to-right" evidence="9">
        <dbReference type="Rhea" id="RHEA:77640"/>
    </physiologicalReaction>
</comment>
<dbReference type="SUPFAM" id="SSF56655">
    <property type="entry name" value="Carbohydrate phosphatase"/>
    <property type="match status" value="1"/>
</dbReference>
<dbReference type="InterPro" id="IPR000760">
    <property type="entry name" value="Inositol_monophosphatase-like"/>
</dbReference>
<dbReference type="FunFam" id="3.40.190.80:FF:000003">
    <property type="entry name" value="PAP-specific phosphatase HAL2-like"/>
    <property type="match status" value="1"/>
</dbReference>
<dbReference type="NCBIfam" id="TIGR01330">
    <property type="entry name" value="bisphos_HAL2"/>
    <property type="match status" value="1"/>
</dbReference>
<dbReference type="EMBL" id="KZ819294">
    <property type="protein sequence ID" value="PWN97634.1"/>
    <property type="molecule type" value="Genomic_DNA"/>
</dbReference>
<evidence type="ECO:0000256" key="9">
    <source>
        <dbReference type="ARBA" id="ARBA00044484"/>
    </source>
</evidence>
<evidence type="ECO:0000256" key="2">
    <source>
        <dbReference type="ARBA" id="ARBA00009759"/>
    </source>
</evidence>
<dbReference type="RefSeq" id="XP_025597913.1">
    <property type="nucleotide sequence ID" value="XM_025740227.1"/>
</dbReference>
<dbReference type="Gene3D" id="3.30.540.10">
    <property type="entry name" value="Fructose-1,6-Bisphosphatase, subunit A, domain 1"/>
    <property type="match status" value="1"/>
</dbReference>
<dbReference type="AlphaFoldDB" id="A0A316Z9G0"/>
<dbReference type="PROSITE" id="PS00630">
    <property type="entry name" value="IMP_2"/>
    <property type="match status" value="1"/>
</dbReference>
<keyword evidence="4 10" id="KW-0479">Metal-binding</keyword>
<dbReference type="OrthoDB" id="411145at2759"/>
<dbReference type="EC" id="3.1.3.7" evidence="3"/>
<feature type="binding site" evidence="10">
    <location>
        <position position="77"/>
    </location>
    <ligand>
        <name>Mg(2+)</name>
        <dbReference type="ChEBI" id="CHEBI:18420"/>
        <label>1</label>
        <note>catalytic</note>
    </ligand>
</feature>
<evidence type="ECO:0000256" key="4">
    <source>
        <dbReference type="ARBA" id="ARBA00022723"/>
    </source>
</evidence>
<dbReference type="InterPro" id="IPR020583">
    <property type="entry name" value="Inositol_monoP_metal-BS"/>
</dbReference>
<keyword evidence="12" id="KW-1185">Reference proteome</keyword>
<dbReference type="InterPro" id="IPR020550">
    <property type="entry name" value="Inositol_monophosphatase_CS"/>
</dbReference>
<dbReference type="Pfam" id="PF00459">
    <property type="entry name" value="Inositol_P"/>
    <property type="match status" value="1"/>
</dbReference>
<dbReference type="GO" id="GO:0046854">
    <property type="term" value="P:phosphatidylinositol phosphate biosynthetic process"/>
    <property type="evidence" value="ECO:0007669"/>
    <property type="project" value="InterPro"/>
</dbReference>
<dbReference type="PANTHER" id="PTHR43200">
    <property type="entry name" value="PHOSPHATASE"/>
    <property type="match status" value="1"/>
</dbReference>
<protein>
    <recommendedName>
        <fullName evidence="3">3'(2'),5'-bisphosphate nucleotidase</fullName>
        <ecNumber evidence="3">3.1.3.7</ecNumber>
    </recommendedName>
</protein>
<dbReference type="GeneID" id="37267773"/>
<keyword evidence="6 10" id="KW-0460">Magnesium</keyword>
<dbReference type="PANTHER" id="PTHR43200:SF6">
    <property type="entry name" value="3'(2'),5'-BISPHOSPHATE NUCLEOTIDASE"/>
    <property type="match status" value="1"/>
</dbReference>
<sequence>MSSAPYALERAVAISAVARASSVTARVFRLLVTKSSAAGATVTKSDASPVTVGDYAAQAVVNIVLGAHFPDDKIVGEEDAAELRKPESAALREQVVQLANEALSGSEQECPAQDSANKWGAEPLSEEKILAAIDRGNHEGGATGRMWALDPIDGTKGFLRGGQYAVCLALLVDGKVQVGAMGCPNLPLDPKDGLPKEGDAQSMDRKDLGAIFVAVKGQGARQRPMSSDKEEPIQMRALNADSLNTASFCESVEAGHSSHGTNKRIAELLNISAPSVRMDSQAKYASVARGDGDVYLRLPVGDGSYQEKIWDHASGYLLVHEAGGIVSDCRGRDLDFGQGRTLRNNRGVIAAPKDVHAEVIRAVGKALQEEGRGNL</sequence>
<accession>A0A316Z9G0</accession>
<feature type="binding site" evidence="10">
    <location>
        <position position="311"/>
    </location>
    <ligand>
        <name>Mg(2+)</name>
        <dbReference type="ChEBI" id="CHEBI:18420"/>
        <label>1</label>
        <note>catalytic</note>
    </ligand>
</feature>
<evidence type="ECO:0000256" key="7">
    <source>
        <dbReference type="ARBA" id="ARBA00044466"/>
    </source>
</evidence>
<evidence type="ECO:0000313" key="12">
    <source>
        <dbReference type="Proteomes" id="UP000245946"/>
    </source>
</evidence>
<dbReference type="InterPro" id="IPR051090">
    <property type="entry name" value="Inositol_monoP_superfamily"/>
</dbReference>
<name>A0A316Z9G0_9BASI</name>
<evidence type="ECO:0000256" key="6">
    <source>
        <dbReference type="ARBA" id="ARBA00022842"/>
    </source>
</evidence>